<name>G0IZC8_CYCMS</name>
<dbReference type="Pfam" id="PF16130">
    <property type="entry name" value="DUF4842"/>
    <property type="match status" value="1"/>
</dbReference>
<dbReference type="NCBIfam" id="TIGR04456">
    <property type="entry name" value="LruC_dom"/>
    <property type="match status" value="1"/>
</dbReference>
<evidence type="ECO:0000259" key="4">
    <source>
        <dbReference type="Pfam" id="PF16130"/>
    </source>
</evidence>
<proteinExistence type="predicted"/>
<reference evidence="6" key="1">
    <citation type="submission" date="2011-07" db="EMBL/GenBank/DDBJ databases">
        <title>The complete genome of Cyclobacterium marinum DSM 745.</title>
        <authorList>
            <person name="Lucas S."/>
            <person name="Han J."/>
            <person name="Lapidus A."/>
            <person name="Bruce D."/>
            <person name="Goodwin L."/>
            <person name="Pitluck S."/>
            <person name="Peters L."/>
            <person name="Kyrpides N."/>
            <person name="Mavromatis K."/>
            <person name="Ivanova N."/>
            <person name="Ovchinnikova G."/>
            <person name="Chertkov O."/>
            <person name="Detter J.C."/>
            <person name="Tapia R."/>
            <person name="Han C."/>
            <person name="Land M."/>
            <person name="Hauser L."/>
            <person name="Markowitz V."/>
            <person name="Cheng J.-F."/>
            <person name="Hugenholtz P."/>
            <person name="Woyke T."/>
            <person name="Wu D."/>
            <person name="Tindall B."/>
            <person name="Schuetze A."/>
            <person name="Brambilla E."/>
            <person name="Klenk H.-P."/>
            <person name="Eisen J.A."/>
        </authorList>
    </citation>
    <scope>NUCLEOTIDE SEQUENCE [LARGE SCALE GENOMIC DNA]</scope>
    <source>
        <strain evidence="6">ATCC 25205 / DSM 745 / LMG 13164 / NCIMB 1802</strain>
    </source>
</reference>
<feature type="domain" description="DUF4842" evidence="4">
    <location>
        <begin position="460"/>
        <end position="662"/>
    </location>
</feature>
<dbReference type="InterPro" id="IPR025193">
    <property type="entry name" value="DUF4114"/>
</dbReference>
<dbReference type="InterPro" id="IPR032295">
    <property type="entry name" value="DUF4842"/>
</dbReference>
<dbReference type="RefSeq" id="WP_014018699.1">
    <property type="nucleotide sequence ID" value="NC_015914.1"/>
</dbReference>
<feature type="signal peptide" evidence="2">
    <location>
        <begin position="1"/>
        <end position="18"/>
    </location>
</feature>
<keyword evidence="2" id="KW-0732">Signal</keyword>
<evidence type="ECO:0000313" key="5">
    <source>
        <dbReference type="EMBL" id="AEL24401.1"/>
    </source>
</evidence>
<feature type="domain" description="DUF4114" evidence="3">
    <location>
        <begin position="291"/>
        <end position="376"/>
    </location>
</feature>
<dbReference type="eggNOG" id="COG1196">
    <property type="taxonomic scope" value="Bacteria"/>
</dbReference>
<evidence type="ECO:0000256" key="2">
    <source>
        <dbReference type="SAM" id="SignalP"/>
    </source>
</evidence>
<protein>
    <recommendedName>
        <fullName evidence="7">DUF4842 domain-containing protein</fullName>
    </recommendedName>
</protein>
<evidence type="ECO:0000259" key="3">
    <source>
        <dbReference type="Pfam" id="PF13448"/>
    </source>
</evidence>
<dbReference type="EMBL" id="CP002955">
    <property type="protein sequence ID" value="AEL24401.1"/>
    <property type="molecule type" value="Genomic_DNA"/>
</dbReference>
<dbReference type="eggNOG" id="COG3391">
    <property type="taxonomic scope" value="Bacteria"/>
</dbReference>
<evidence type="ECO:0000313" key="6">
    <source>
        <dbReference type="Proteomes" id="UP000001635"/>
    </source>
</evidence>
<keyword evidence="6" id="KW-1185">Reference proteome</keyword>
<accession>G0IZC8</accession>
<evidence type="ECO:0000256" key="1">
    <source>
        <dbReference type="SAM" id="MobiDB-lite"/>
    </source>
</evidence>
<organism evidence="5 6">
    <name type="scientific">Cyclobacterium marinum (strain ATCC 25205 / DSM 745 / LMG 13164 / NCIMB 1802)</name>
    <name type="common">Flectobacillus marinus</name>
    <dbReference type="NCBI Taxonomy" id="880070"/>
    <lineage>
        <taxon>Bacteria</taxon>
        <taxon>Pseudomonadati</taxon>
        <taxon>Bacteroidota</taxon>
        <taxon>Cytophagia</taxon>
        <taxon>Cytophagales</taxon>
        <taxon>Cyclobacteriaceae</taxon>
        <taxon>Cyclobacterium</taxon>
    </lineage>
</organism>
<dbReference type="STRING" id="880070.Cycma_0626"/>
<dbReference type="InterPro" id="IPR031025">
    <property type="entry name" value="LruC_dom"/>
</dbReference>
<evidence type="ECO:0008006" key="7">
    <source>
        <dbReference type="Google" id="ProtNLM"/>
    </source>
</evidence>
<dbReference type="HOGENOM" id="CLU_026148_0_0_10"/>
<dbReference type="PROSITE" id="PS51257">
    <property type="entry name" value="PROKAR_LIPOPROTEIN"/>
    <property type="match status" value="1"/>
</dbReference>
<dbReference type="OrthoDB" id="1204817at2"/>
<dbReference type="KEGG" id="cmr:Cycma_0626"/>
<feature type="chain" id="PRO_5003400716" description="DUF4842 domain-containing protein" evidence="2">
    <location>
        <begin position="19"/>
        <end position="676"/>
    </location>
</feature>
<feature type="region of interest" description="Disordered" evidence="1">
    <location>
        <begin position="394"/>
        <end position="419"/>
    </location>
</feature>
<sequence length="676" mass="75391">MKNNSLLLIFGFAASLFACDPINEISETVTQNDQLGLNTPSGFDFSTTTSVNVDLSATGSDNSPLSNVVYKIYKGNPHKEGTLLQTVQLDELGNASITIDLPSYLKEVFIASDYIGVEPMAIVPVSGGRISYSFDATNPSVLADEYFETNAINANERISASSEEFMTLGSWSSEGKPKYLVESDRISDQLLKNINSSLPENEDLRKSNPEAISDKYKRELFVSEDAEVWVTYVHTGGSYRNAIGYYWYKEGEAPKTADEIKNKTIIFPNAQSGVLRSGNKVKLVGPKDGAFEKDTYIGWFLISNGWQGGKLTYGNGVFYADKNLNTFNEKEELRDQMVFLYDATEQILLMGWEDIRRDYSSCDHDFNDVMFYASWNPITSVDLTDYVPIDTDVKDKDEDGVADSEDEYPEDPERAFNNYSPGENTFGTLLFEDLWPSFGDYDMNDLVIDYNVNEISNGNNRIKEIKLTTVVRATGAGYRNGFGIQLPVSSDQVLSVEGTRLSTGSIKTLSSGVEQGQKLATIIVMDDVNDKLPVMANVFSGNTQHGTDTVTVKIVFKESVRKADLGAAPYNPFMIINQDRGREVHLMNMEPTDLMDTEWFSTADDISSIGEGTYFTSNKGFNWALHIPQSISYAQEKVDFTKAYTKFSEWAKSGGLSYEDWYLNIDGQVNSDAIYK</sequence>
<dbReference type="Proteomes" id="UP000001635">
    <property type="component" value="Chromosome"/>
</dbReference>
<dbReference type="AlphaFoldDB" id="G0IZC8"/>
<feature type="compositionally biased region" description="Acidic residues" evidence="1">
    <location>
        <begin position="400"/>
        <end position="410"/>
    </location>
</feature>
<dbReference type="Pfam" id="PF13448">
    <property type="entry name" value="DUF4114"/>
    <property type="match status" value="1"/>
</dbReference>
<gene>
    <name evidence="5" type="ordered locus">Cycma_0626</name>
</gene>